<dbReference type="InterPro" id="IPR018060">
    <property type="entry name" value="HTH_AraC"/>
</dbReference>
<reference evidence="4 5" key="1">
    <citation type="submission" date="2020-04" db="EMBL/GenBank/DDBJ databases">
        <title>Flammeovirga sp. SR4, a novel species isolated from seawater.</title>
        <authorList>
            <person name="Wang X."/>
        </authorList>
    </citation>
    <scope>NUCLEOTIDE SEQUENCE [LARGE SCALE GENOMIC DNA]</scope>
    <source>
        <strain evidence="4 5">SR4</strain>
    </source>
</reference>
<dbReference type="Proteomes" id="UP000585050">
    <property type="component" value="Unassembled WGS sequence"/>
</dbReference>
<keyword evidence="1" id="KW-0805">Transcription regulation</keyword>
<evidence type="ECO:0000259" key="3">
    <source>
        <dbReference type="PROSITE" id="PS01124"/>
    </source>
</evidence>
<comment type="caution">
    <text evidence="4">The sequence shown here is derived from an EMBL/GenBank/DDBJ whole genome shotgun (WGS) entry which is preliminary data.</text>
</comment>
<evidence type="ECO:0000256" key="2">
    <source>
        <dbReference type="ARBA" id="ARBA00023163"/>
    </source>
</evidence>
<dbReference type="SUPFAM" id="SSF46689">
    <property type="entry name" value="Homeodomain-like"/>
    <property type="match status" value="1"/>
</dbReference>
<dbReference type="Gene3D" id="1.10.10.60">
    <property type="entry name" value="Homeodomain-like"/>
    <property type="match status" value="1"/>
</dbReference>
<dbReference type="AlphaFoldDB" id="A0A7X8XY02"/>
<keyword evidence="5" id="KW-1185">Reference proteome</keyword>
<sequence length="328" mass="38348">MDKRTLVLRIEDEINPQAFYSEFSKKYGGTWDGSKYSFDNEMGHGDFYAHTYQSGIVIVMADFNVKVPIEIINSPKNKERIVAIRIGFYGDMLGHSPNTGNTEGISIYDANRPYNLTFPSNKTIRWMSIRVPLELIDDWKTSEKQNDKFFRRLKEEKDWFFYHRLSPEIESLVRNSFVERTDVRLNRSIFYARAYEIIARLIVLIENDSSILTNNKIHPDDFSLMLNIKEQILSDYSFLPNLETISENNNISKSKLQRAFKSVFGMPIIKFFNQHRLEEANRLFKYTTKSVFEVSNELGFHSASHLSRTFKKQFGYSPNDLRSNSSSL</sequence>
<dbReference type="EMBL" id="JABAIL010000007">
    <property type="protein sequence ID" value="NLR93754.1"/>
    <property type="molecule type" value="Genomic_DNA"/>
</dbReference>
<accession>A0A7X8XY02</accession>
<evidence type="ECO:0000256" key="1">
    <source>
        <dbReference type="ARBA" id="ARBA00023015"/>
    </source>
</evidence>
<dbReference type="GO" id="GO:0043565">
    <property type="term" value="F:sequence-specific DNA binding"/>
    <property type="evidence" value="ECO:0007669"/>
    <property type="project" value="InterPro"/>
</dbReference>
<dbReference type="InterPro" id="IPR009057">
    <property type="entry name" value="Homeodomain-like_sf"/>
</dbReference>
<evidence type="ECO:0000313" key="4">
    <source>
        <dbReference type="EMBL" id="NLR93754.1"/>
    </source>
</evidence>
<dbReference type="PROSITE" id="PS01124">
    <property type="entry name" value="HTH_ARAC_FAMILY_2"/>
    <property type="match status" value="1"/>
</dbReference>
<dbReference type="PANTHER" id="PTHR47893">
    <property type="entry name" value="REGULATORY PROTEIN PCHR"/>
    <property type="match status" value="1"/>
</dbReference>
<dbReference type="GO" id="GO:0003700">
    <property type="term" value="F:DNA-binding transcription factor activity"/>
    <property type="evidence" value="ECO:0007669"/>
    <property type="project" value="InterPro"/>
</dbReference>
<organism evidence="4 5">
    <name type="scientific">Flammeovirga agarivorans</name>
    <dbReference type="NCBI Taxonomy" id="2726742"/>
    <lineage>
        <taxon>Bacteria</taxon>
        <taxon>Pseudomonadati</taxon>
        <taxon>Bacteroidota</taxon>
        <taxon>Cytophagia</taxon>
        <taxon>Cytophagales</taxon>
        <taxon>Flammeovirgaceae</taxon>
        <taxon>Flammeovirga</taxon>
    </lineage>
</organism>
<feature type="domain" description="HTH araC/xylS-type" evidence="3">
    <location>
        <begin position="222"/>
        <end position="324"/>
    </location>
</feature>
<evidence type="ECO:0000313" key="5">
    <source>
        <dbReference type="Proteomes" id="UP000585050"/>
    </source>
</evidence>
<dbReference type="RefSeq" id="WP_168884461.1">
    <property type="nucleotide sequence ID" value="NZ_JABAIL010000007.1"/>
</dbReference>
<dbReference type="Pfam" id="PF12833">
    <property type="entry name" value="HTH_18"/>
    <property type="match status" value="1"/>
</dbReference>
<dbReference type="PANTHER" id="PTHR47893:SF1">
    <property type="entry name" value="REGULATORY PROTEIN PCHR"/>
    <property type="match status" value="1"/>
</dbReference>
<name>A0A7X8XY02_9BACT</name>
<dbReference type="InterPro" id="IPR053142">
    <property type="entry name" value="PchR_regulatory_protein"/>
</dbReference>
<gene>
    <name evidence="4" type="ORF">HGP29_21315</name>
</gene>
<protein>
    <submittedName>
        <fullName evidence="4">Helix-turn-helix domain-containing protein</fullName>
    </submittedName>
</protein>
<proteinExistence type="predicted"/>
<keyword evidence="2" id="KW-0804">Transcription</keyword>
<dbReference type="SMART" id="SM00342">
    <property type="entry name" value="HTH_ARAC"/>
    <property type="match status" value="1"/>
</dbReference>